<organism evidence="13 14">
    <name type="scientific">Tetranychus urticae</name>
    <name type="common">Two-spotted spider mite</name>
    <dbReference type="NCBI Taxonomy" id="32264"/>
    <lineage>
        <taxon>Eukaryota</taxon>
        <taxon>Metazoa</taxon>
        <taxon>Ecdysozoa</taxon>
        <taxon>Arthropoda</taxon>
        <taxon>Chelicerata</taxon>
        <taxon>Arachnida</taxon>
        <taxon>Acari</taxon>
        <taxon>Acariformes</taxon>
        <taxon>Trombidiformes</taxon>
        <taxon>Prostigmata</taxon>
        <taxon>Eleutherengona</taxon>
        <taxon>Raphignathae</taxon>
        <taxon>Tetranychoidea</taxon>
        <taxon>Tetranychidae</taxon>
        <taxon>Tetranychus</taxon>
    </lineage>
</organism>
<evidence type="ECO:0000256" key="7">
    <source>
        <dbReference type="ARBA" id="ARBA00029731"/>
    </source>
</evidence>
<dbReference type="InterPro" id="IPR002316">
    <property type="entry name" value="Pro-tRNA-ligase_IIa"/>
</dbReference>
<dbReference type="InterPro" id="IPR011035">
    <property type="entry name" value="Ribosomal_bL25/Gln-tRNA_synth"/>
</dbReference>
<evidence type="ECO:0000256" key="4">
    <source>
        <dbReference type="ARBA" id="ARBA00022840"/>
    </source>
</evidence>
<evidence type="ECO:0000256" key="8">
    <source>
        <dbReference type="ARBA" id="ARBA00047671"/>
    </source>
</evidence>
<dbReference type="FunFam" id="3.40.50.800:FF:000005">
    <property type="entry name" value="bifunctional glutamate/proline--tRNA ligase"/>
    <property type="match status" value="1"/>
</dbReference>
<dbReference type="InterPro" id="IPR004154">
    <property type="entry name" value="Anticodon-bd"/>
</dbReference>
<evidence type="ECO:0000313" key="13">
    <source>
        <dbReference type="EnsemblMetazoa" id="tetur02g13440.1"/>
    </source>
</evidence>
<keyword evidence="5" id="KW-0648">Protein biosynthesis</keyword>
<dbReference type="PROSITE" id="PS51185">
    <property type="entry name" value="WHEP_TRS_2"/>
    <property type="match status" value="4"/>
</dbReference>
<feature type="compositionally biased region" description="Polar residues" evidence="10">
    <location>
        <begin position="799"/>
        <end position="817"/>
    </location>
</feature>
<dbReference type="InterPro" id="IPR004499">
    <property type="entry name" value="Pro-tRNA-ligase_IIa_arc-type"/>
</dbReference>
<dbReference type="InterPro" id="IPR006195">
    <property type="entry name" value="aa-tRNA-synth_II"/>
</dbReference>
<dbReference type="Gene3D" id="1.10.287.10">
    <property type="entry name" value="S15/NS1, RNA-binding"/>
    <property type="match status" value="5"/>
</dbReference>
<dbReference type="Gene3D" id="3.40.50.800">
    <property type="entry name" value="Anticodon-binding domain"/>
    <property type="match status" value="1"/>
</dbReference>
<dbReference type="GO" id="GO:0005524">
    <property type="term" value="F:ATP binding"/>
    <property type="evidence" value="ECO:0007669"/>
    <property type="project" value="UniProtKB-KW"/>
</dbReference>
<dbReference type="InterPro" id="IPR020056">
    <property type="entry name" value="Rbsml_bL25/Gln-tRNA_synth_N"/>
</dbReference>
<feature type="domain" description="WHEP-TRS" evidence="12">
    <location>
        <begin position="611"/>
        <end position="658"/>
    </location>
</feature>
<dbReference type="Proteomes" id="UP000015104">
    <property type="component" value="Unassembled WGS sequence"/>
</dbReference>
<dbReference type="EC" id="6.1.1.15" evidence="1"/>
<dbReference type="Pfam" id="PF20974">
    <property type="entry name" value="tRNA-synt_1c_C2"/>
    <property type="match status" value="1"/>
</dbReference>
<dbReference type="Gene3D" id="2.40.240.10">
    <property type="entry name" value="Ribosomal Protein L25, Chain P"/>
    <property type="match status" value="1"/>
</dbReference>
<protein>
    <recommendedName>
        <fullName evidence="1">proline--tRNA ligase</fullName>
        <ecNumber evidence="1">6.1.1.15</ecNumber>
    </recommendedName>
    <alternativeName>
        <fullName evidence="7">Prolyl-tRNA synthetase</fullName>
    </alternativeName>
</protein>
<dbReference type="PANTHER" id="PTHR43382:SF2">
    <property type="entry name" value="BIFUNCTIONAL GLUTAMATE_PROLINE--TRNA LIGASE"/>
    <property type="match status" value="1"/>
</dbReference>
<dbReference type="GO" id="GO:0006433">
    <property type="term" value="P:prolyl-tRNA aminoacylation"/>
    <property type="evidence" value="ECO:0007669"/>
    <property type="project" value="InterPro"/>
</dbReference>
<dbReference type="SUPFAM" id="SSF55681">
    <property type="entry name" value="Class II aaRS and biotin synthetases"/>
    <property type="match status" value="1"/>
</dbReference>
<dbReference type="Gene3D" id="3.40.50.620">
    <property type="entry name" value="HUPs"/>
    <property type="match status" value="1"/>
</dbReference>
<dbReference type="Pfam" id="PF03950">
    <property type="entry name" value="tRNA-synt_1c_C"/>
    <property type="match status" value="1"/>
</dbReference>
<feature type="compositionally biased region" description="Basic and acidic residues" evidence="10">
    <location>
        <begin position="819"/>
        <end position="838"/>
    </location>
</feature>
<dbReference type="EMBL" id="CAEY01000835">
    <property type="status" value="NOT_ANNOTATED_CDS"/>
    <property type="molecule type" value="Genomic_DNA"/>
</dbReference>
<dbReference type="NCBIfam" id="TIGR00408">
    <property type="entry name" value="proS_fam_I"/>
    <property type="match status" value="1"/>
</dbReference>
<dbReference type="EnsemblMetazoa" id="tetur02g13440.1">
    <property type="protein sequence ID" value="tetur02g13440.1"/>
    <property type="gene ID" value="tetur02g13440"/>
</dbReference>
<feature type="coiled-coil region" evidence="9">
    <location>
        <begin position="612"/>
        <end position="686"/>
    </location>
</feature>
<dbReference type="eggNOG" id="KOG4163">
    <property type="taxonomic scope" value="Eukaryota"/>
</dbReference>
<dbReference type="PRINTS" id="PR01046">
    <property type="entry name" value="TRNASYNTHPRO"/>
</dbReference>
<dbReference type="Pfam" id="PF03129">
    <property type="entry name" value="HGTP_anticodon"/>
    <property type="match status" value="1"/>
</dbReference>
<sequence>MLMTRQLSSVEKNLQLWNEMKIGTELGKKCCVRAKIDMASNNGCMRDPAIFRCKEMAHPKTGNKYKVYPTYDFACPIVDSCEGVTHALRTTEYEDRDEQFAWFIKALGLRDVNIVSYARLNMMNTVLSKRKLTYFVEEGIVEGWDDPRMPTVRGIIRRGLTIDGLKQFIIAQGSSRSVVYMDWDKLWSFNRKILDANCTRLMAIEAANHVVLNLNCPDGTVQIPAHPKRTDLPMLNVSIGPKLLIEQFDAQQIKKGDKVTLMGWGNILVQDVNKGSNGQVISIDGQLSLEDKDFKKTLKISWLKADTSVVAKFIYYEHLILKPCLDKGDDFKDFINKESVKQVEFLVSDTFLREQKKGKAFQFLKRGYFIVDEEYDEKTIAHVGKPQPAVLISIPDGTTDLNIFPQDVIEWKKKIRDESLKLVQDISKGKSKKSTEVKNSVENNQAQQIDYGTIDASSELGRVVQGIQIIGNNIRLLKSANVDKKIIQENVKLLQIMKDSFKTLTGKEYVPPPQPVVEKKPQSNASAKDSGSNSGGAGEINQLINDIKSVGDKIRQLKADKADKKIVQENVQVLLDLKGKFKALTGQEYVPGAQPVVEQKPQSNNSGADNEVAQLNNDIKSVGDSIRQLKADKADKKVVQEKVKILLELKEKYKALTGNNSGAENETQLNNEIKSVGDKIRQLKADKADKKVIQENVQVLLDLKAKFKALTGKEYVPGAQPAVEQKPQSNNPIKVAGDNSDKENEITQLNHGIKTVGDNIRQLKADKVDKKIIQENVQILLDLKAKYKEITGTEWVPQPANQTPQTKPNQSNQTSKPKQAKDAKKSPAKDTPKEEKAGVKKQTRLGIESKKDENLADWYTEVITKSEMIEYYDVSGCYILRPWAYAIWEMIQKFLDNGIKSLGVENVYFPMFVSQAALEKEKTHIEDFAPEVAWVTKSGQSDLAEPIAIRPTSETVMYPSFAKWCQSHRSLPIKVNQWCNIVRWEFKNPTPFLRTREFLWQEGHTVHADKEDAVKEVYQVLDLYTAVYEHLLAIPVIKGRKTEKEKFAGGDFTTTIEGYIPSNGRGIQAATSHHLGQNFSKMFEIIFEDPNEPGKKCYAYQNSWGLTTRTIGVMIMVHSDDKGLVLPPNIAPYQVVIVPCGITATTTDEEKTKLYEECNKLAASLTSAEIRCKCDLNDHYSPGWKFNHWELKGVPIRIELGPKDLSKKQFVAARRDTGNKVTYNLDSSG</sequence>
<dbReference type="InterPro" id="IPR020058">
    <property type="entry name" value="Glu/Gln-tRNA-synth_Ib_cat-dom"/>
</dbReference>
<evidence type="ECO:0000256" key="9">
    <source>
        <dbReference type="SAM" id="Coils"/>
    </source>
</evidence>
<dbReference type="InterPro" id="IPR000738">
    <property type="entry name" value="WHEP-TRS_dom"/>
</dbReference>
<feature type="domain" description="WHEP-TRS" evidence="12">
    <location>
        <begin position="539"/>
        <end position="595"/>
    </location>
</feature>
<evidence type="ECO:0000256" key="6">
    <source>
        <dbReference type="ARBA" id="ARBA00023146"/>
    </source>
</evidence>
<evidence type="ECO:0000259" key="11">
    <source>
        <dbReference type="PROSITE" id="PS50862"/>
    </source>
</evidence>
<evidence type="ECO:0000256" key="5">
    <source>
        <dbReference type="ARBA" id="ARBA00022917"/>
    </source>
</evidence>
<dbReference type="GO" id="GO:0004827">
    <property type="term" value="F:proline-tRNA ligase activity"/>
    <property type="evidence" value="ECO:0007669"/>
    <property type="project" value="UniProtKB-EC"/>
</dbReference>
<dbReference type="PANTHER" id="PTHR43382">
    <property type="entry name" value="PROLYL-TRNA SYNTHETASE"/>
    <property type="match status" value="1"/>
</dbReference>
<evidence type="ECO:0000313" key="14">
    <source>
        <dbReference type="Proteomes" id="UP000015104"/>
    </source>
</evidence>
<evidence type="ECO:0000259" key="12">
    <source>
        <dbReference type="PROSITE" id="PS51185"/>
    </source>
</evidence>
<dbReference type="InterPro" id="IPR020059">
    <property type="entry name" value="Glu/Gln-tRNA-synth_Ib_codon-bd"/>
</dbReference>
<dbReference type="InterPro" id="IPR049437">
    <property type="entry name" value="tRNA-synt_1c_C2"/>
</dbReference>
<dbReference type="SUPFAM" id="SSF52374">
    <property type="entry name" value="Nucleotidylyl transferase"/>
    <property type="match status" value="1"/>
</dbReference>
<keyword evidence="9" id="KW-0175">Coiled coil</keyword>
<dbReference type="Gene3D" id="3.30.930.10">
    <property type="entry name" value="Bira Bifunctional Protein, Domain 2"/>
    <property type="match status" value="1"/>
</dbReference>
<dbReference type="CDD" id="cd00778">
    <property type="entry name" value="ProRS_core_arch_euk"/>
    <property type="match status" value="1"/>
</dbReference>
<reference evidence="13" key="2">
    <citation type="submission" date="2015-06" db="UniProtKB">
        <authorList>
            <consortium name="EnsemblMetazoa"/>
        </authorList>
    </citation>
    <scope>IDENTIFICATION</scope>
</reference>
<dbReference type="SUPFAM" id="SSF47060">
    <property type="entry name" value="S15/NS1 RNA-binding domain"/>
    <property type="match status" value="5"/>
</dbReference>
<dbReference type="PROSITE" id="PS50862">
    <property type="entry name" value="AA_TRNA_LIGASE_II"/>
    <property type="match status" value="1"/>
</dbReference>
<accession>T1JXW0</accession>
<dbReference type="STRING" id="32264.T1JXW0"/>
<keyword evidence="2" id="KW-0436">Ligase</keyword>
<dbReference type="SUPFAM" id="SSF50715">
    <property type="entry name" value="Ribosomal protein L25-like"/>
    <property type="match status" value="1"/>
</dbReference>
<feature type="region of interest" description="Disordered" evidence="10">
    <location>
        <begin position="795"/>
        <end position="845"/>
    </location>
</feature>
<dbReference type="Pfam" id="PF00749">
    <property type="entry name" value="tRNA-synt_1c"/>
    <property type="match status" value="1"/>
</dbReference>
<dbReference type="FunFam" id="3.30.930.10:FF:000007">
    <property type="entry name" value="Bifunctional glutamate/proline--tRNA ligase"/>
    <property type="match status" value="1"/>
</dbReference>
<dbReference type="Pfam" id="PF00587">
    <property type="entry name" value="tRNA-synt_2b"/>
    <property type="match status" value="1"/>
</dbReference>
<dbReference type="AlphaFoldDB" id="T1JXW0"/>
<keyword evidence="4" id="KW-0067">ATP-binding</keyword>
<keyword evidence="3" id="KW-0547">Nucleotide-binding</keyword>
<dbReference type="eggNOG" id="KOG1147">
    <property type="taxonomic scope" value="Eukaryota"/>
</dbReference>
<dbReference type="GO" id="GO:0005737">
    <property type="term" value="C:cytoplasm"/>
    <property type="evidence" value="ECO:0007669"/>
    <property type="project" value="InterPro"/>
</dbReference>
<dbReference type="Pfam" id="PF00458">
    <property type="entry name" value="WHEP-TRS"/>
    <property type="match status" value="5"/>
</dbReference>
<keyword evidence="14" id="KW-1185">Reference proteome</keyword>
<feature type="region of interest" description="Disordered" evidence="10">
    <location>
        <begin position="507"/>
        <end position="539"/>
    </location>
</feature>
<dbReference type="InterPro" id="IPR009068">
    <property type="entry name" value="uS15_NS1_RNA-bd_sf"/>
</dbReference>
<feature type="domain" description="Aminoacyl-transfer RNA synthetases class-II family profile" evidence="11">
    <location>
        <begin position="885"/>
        <end position="1127"/>
    </location>
</feature>
<feature type="domain" description="WHEP-TRS" evidence="12">
    <location>
        <begin position="745"/>
        <end position="801"/>
    </location>
</feature>
<dbReference type="InterPro" id="IPR002314">
    <property type="entry name" value="aa-tRNA-synt_IIb"/>
</dbReference>
<feature type="compositionally biased region" description="Polar residues" evidence="10">
    <location>
        <begin position="523"/>
        <end position="532"/>
    </location>
</feature>
<feature type="domain" description="WHEP-TRS" evidence="12">
    <location>
        <begin position="665"/>
        <end position="721"/>
    </location>
</feature>
<dbReference type="InterPro" id="IPR045864">
    <property type="entry name" value="aa-tRNA-synth_II/BPL/LPL"/>
</dbReference>
<dbReference type="SMART" id="SM00991">
    <property type="entry name" value="WHEP-TRS"/>
    <property type="match status" value="5"/>
</dbReference>
<dbReference type="GO" id="GO:0017101">
    <property type="term" value="C:aminoacyl-tRNA synthetase multienzyme complex"/>
    <property type="evidence" value="ECO:0007669"/>
    <property type="project" value="TreeGrafter"/>
</dbReference>
<dbReference type="InterPro" id="IPR014729">
    <property type="entry name" value="Rossmann-like_a/b/a_fold"/>
</dbReference>
<keyword evidence="6" id="KW-0030">Aminoacyl-tRNA synthetase</keyword>
<name>T1JXW0_TETUR</name>
<evidence type="ECO:0000256" key="3">
    <source>
        <dbReference type="ARBA" id="ARBA00022741"/>
    </source>
</evidence>
<comment type="catalytic activity">
    <reaction evidence="8">
        <text>tRNA(Pro) + L-proline + ATP = L-prolyl-tRNA(Pro) + AMP + diphosphate</text>
        <dbReference type="Rhea" id="RHEA:14305"/>
        <dbReference type="Rhea" id="RHEA-COMP:9700"/>
        <dbReference type="Rhea" id="RHEA-COMP:9702"/>
        <dbReference type="ChEBI" id="CHEBI:30616"/>
        <dbReference type="ChEBI" id="CHEBI:33019"/>
        <dbReference type="ChEBI" id="CHEBI:60039"/>
        <dbReference type="ChEBI" id="CHEBI:78442"/>
        <dbReference type="ChEBI" id="CHEBI:78532"/>
        <dbReference type="ChEBI" id="CHEBI:456215"/>
        <dbReference type="EC" id="6.1.1.15"/>
    </reaction>
</comment>
<evidence type="ECO:0000256" key="10">
    <source>
        <dbReference type="SAM" id="MobiDB-lite"/>
    </source>
</evidence>
<proteinExistence type="predicted"/>
<dbReference type="InterPro" id="IPR036621">
    <property type="entry name" value="Anticodon-bd_dom_sf"/>
</dbReference>
<dbReference type="InterPro" id="IPR033721">
    <property type="entry name" value="ProRS_core_arch_euk"/>
</dbReference>
<reference evidence="14" key="1">
    <citation type="submission" date="2011-08" db="EMBL/GenBank/DDBJ databases">
        <authorList>
            <person name="Rombauts S."/>
        </authorList>
    </citation>
    <scope>NUCLEOTIDE SEQUENCE</scope>
    <source>
        <strain evidence="14">London</strain>
    </source>
</reference>
<evidence type="ECO:0000256" key="2">
    <source>
        <dbReference type="ARBA" id="ARBA00022598"/>
    </source>
</evidence>
<evidence type="ECO:0000256" key="1">
    <source>
        <dbReference type="ARBA" id="ARBA00012831"/>
    </source>
</evidence>
<dbReference type="SUPFAM" id="SSF52954">
    <property type="entry name" value="Class II aaRS ABD-related"/>
    <property type="match status" value="1"/>
</dbReference>
<dbReference type="HOGENOM" id="CLU_001882_0_1_1"/>